<evidence type="ECO:0000256" key="14">
    <source>
        <dbReference type="ARBA" id="ARBA00032370"/>
    </source>
</evidence>
<dbReference type="GO" id="GO:0009252">
    <property type="term" value="P:peptidoglycan biosynthetic process"/>
    <property type="evidence" value="ECO:0007669"/>
    <property type="project" value="UniProtKB-KW"/>
</dbReference>
<dbReference type="EC" id="2.4.99.28" evidence="19"/>
<reference evidence="22 23" key="1">
    <citation type="journal article" date="2015" name="Genome Announc.">
        <title>Genome Sequence of 'Candidatus Thioglobus autotrophica' Strain EF1, a Chemoautotroph from the SUP05 Clade of Marine Gammaproteobacteria.</title>
        <authorList>
            <person name="Shah V."/>
            <person name="Morris R.M."/>
        </authorList>
    </citation>
    <scope>NUCLEOTIDE SEQUENCE [LARGE SCALE GENOMIC DNA]</scope>
    <source>
        <strain evidence="22 23">EF1</strain>
    </source>
</reference>
<keyword evidence="9" id="KW-0573">Peptidoglycan synthesis</keyword>
<keyword evidence="13" id="KW-0961">Cell wall biogenesis/degradation</keyword>
<dbReference type="GO" id="GO:0008360">
    <property type="term" value="P:regulation of cell shape"/>
    <property type="evidence" value="ECO:0007669"/>
    <property type="project" value="UniProtKB-KW"/>
</dbReference>
<comment type="catalytic activity">
    <reaction evidence="20">
        <text>[GlcNAc-(1-&gt;4)-Mur2Ac(oyl-L-Ala-gamma-D-Glu-L-Lys-D-Ala-D-Ala)](n)-di-trans,octa-cis-undecaprenyl diphosphate + beta-D-GlcNAc-(1-&gt;4)-Mur2Ac(oyl-L-Ala-gamma-D-Glu-L-Lys-D-Ala-D-Ala)-di-trans,octa-cis-undecaprenyl diphosphate = [GlcNAc-(1-&gt;4)-Mur2Ac(oyl-L-Ala-gamma-D-Glu-L-Lys-D-Ala-D-Ala)](n+1)-di-trans,octa-cis-undecaprenyl diphosphate + di-trans,octa-cis-undecaprenyl diphosphate + H(+)</text>
        <dbReference type="Rhea" id="RHEA:23708"/>
        <dbReference type="Rhea" id="RHEA-COMP:9602"/>
        <dbReference type="Rhea" id="RHEA-COMP:9603"/>
        <dbReference type="ChEBI" id="CHEBI:15378"/>
        <dbReference type="ChEBI" id="CHEBI:58405"/>
        <dbReference type="ChEBI" id="CHEBI:60033"/>
        <dbReference type="ChEBI" id="CHEBI:78435"/>
        <dbReference type="EC" id="2.4.99.28"/>
    </reaction>
</comment>
<dbReference type="STRING" id="1705394.SP60_00160"/>
<dbReference type="GO" id="GO:0015648">
    <property type="term" value="F:lipid-linked peptidoglycan transporter activity"/>
    <property type="evidence" value="ECO:0007669"/>
    <property type="project" value="TreeGrafter"/>
</dbReference>
<evidence type="ECO:0000256" key="7">
    <source>
        <dbReference type="ARBA" id="ARBA00022692"/>
    </source>
</evidence>
<dbReference type="InterPro" id="IPR001182">
    <property type="entry name" value="FtsW/RodA"/>
</dbReference>
<comment type="pathway">
    <text evidence="2">Cell wall biogenesis; peptidoglycan biosynthesis.</text>
</comment>
<dbReference type="AlphaFoldDB" id="A0A0M4NSK8"/>
<dbReference type="GO" id="GO:0005886">
    <property type="term" value="C:plasma membrane"/>
    <property type="evidence" value="ECO:0007669"/>
    <property type="project" value="UniProtKB-SubCell"/>
</dbReference>
<dbReference type="GO" id="GO:0071555">
    <property type="term" value="P:cell wall organization"/>
    <property type="evidence" value="ECO:0007669"/>
    <property type="project" value="UniProtKB-KW"/>
</dbReference>
<evidence type="ECO:0000256" key="3">
    <source>
        <dbReference type="ARBA" id="ARBA00022475"/>
    </source>
</evidence>
<proteinExistence type="inferred from homology"/>
<feature type="transmembrane region" description="Helical" evidence="21">
    <location>
        <begin position="46"/>
        <end position="66"/>
    </location>
</feature>
<keyword evidence="12" id="KW-0131">Cell cycle</keyword>
<dbReference type="EMBL" id="CP010552">
    <property type="protein sequence ID" value="ALE51807.1"/>
    <property type="molecule type" value="Genomic_DNA"/>
</dbReference>
<evidence type="ECO:0000256" key="17">
    <source>
        <dbReference type="ARBA" id="ARBA00041185"/>
    </source>
</evidence>
<evidence type="ECO:0000256" key="8">
    <source>
        <dbReference type="ARBA" id="ARBA00022960"/>
    </source>
</evidence>
<protein>
    <recommendedName>
        <fullName evidence="17">Probable peptidoglycan glycosyltransferase FtsW</fullName>
        <ecNumber evidence="19">2.4.99.28</ecNumber>
    </recommendedName>
    <alternativeName>
        <fullName evidence="18">Cell division protein FtsW</fullName>
    </alternativeName>
    <alternativeName>
        <fullName evidence="15">Cell wall polymerase</fullName>
    </alternativeName>
    <alternativeName>
        <fullName evidence="14">Peptidoglycan polymerase</fullName>
    </alternativeName>
</protein>
<evidence type="ECO:0000256" key="21">
    <source>
        <dbReference type="SAM" id="Phobius"/>
    </source>
</evidence>
<dbReference type="PANTHER" id="PTHR30474">
    <property type="entry name" value="CELL CYCLE PROTEIN"/>
    <property type="match status" value="1"/>
</dbReference>
<keyword evidence="4" id="KW-0132">Cell division</keyword>
<dbReference type="RefSeq" id="WP_053950718.1">
    <property type="nucleotide sequence ID" value="NZ_CP010552.1"/>
</dbReference>
<evidence type="ECO:0000256" key="20">
    <source>
        <dbReference type="ARBA" id="ARBA00049902"/>
    </source>
</evidence>
<feature type="transmembrane region" description="Helical" evidence="21">
    <location>
        <begin position="140"/>
        <end position="157"/>
    </location>
</feature>
<feature type="transmembrane region" description="Helical" evidence="21">
    <location>
        <begin position="111"/>
        <end position="128"/>
    </location>
</feature>
<evidence type="ECO:0000256" key="1">
    <source>
        <dbReference type="ARBA" id="ARBA00004651"/>
    </source>
</evidence>
<feature type="transmembrane region" description="Helical" evidence="21">
    <location>
        <begin position="163"/>
        <end position="180"/>
    </location>
</feature>
<gene>
    <name evidence="22" type="ORF">SP60_00160</name>
</gene>
<evidence type="ECO:0000256" key="2">
    <source>
        <dbReference type="ARBA" id="ARBA00004752"/>
    </source>
</evidence>
<dbReference type="Pfam" id="PF01098">
    <property type="entry name" value="FTSW_RODA_SPOVE"/>
    <property type="match status" value="1"/>
</dbReference>
<evidence type="ECO:0000256" key="10">
    <source>
        <dbReference type="ARBA" id="ARBA00022989"/>
    </source>
</evidence>
<keyword evidence="5" id="KW-0328">Glycosyltransferase</keyword>
<organism evidence="22 23">
    <name type="scientific">Candidatus Thioglobus autotrophicus</name>
    <dbReference type="NCBI Taxonomy" id="1705394"/>
    <lineage>
        <taxon>Bacteria</taxon>
        <taxon>Pseudomonadati</taxon>
        <taxon>Pseudomonadota</taxon>
        <taxon>Gammaproteobacteria</taxon>
        <taxon>Candidatus Pseudothioglobaceae</taxon>
        <taxon>Candidatus Thioglobus</taxon>
    </lineage>
</organism>
<comment type="subcellular location">
    <subcellularLocation>
        <location evidence="1">Cell membrane</location>
        <topology evidence="1">Multi-pass membrane protein</topology>
    </subcellularLocation>
</comment>
<feature type="transmembrane region" description="Helical" evidence="21">
    <location>
        <begin position="185"/>
        <end position="202"/>
    </location>
</feature>
<evidence type="ECO:0000256" key="11">
    <source>
        <dbReference type="ARBA" id="ARBA00023136"/>
    </source>
</evidence>
<evidence type="ECO:0000256" key="16">
    <source>
        <dbReference type="ARBA" id="ARBA00038053"/>
    </source>
</evidence>
<evidence type="ECO:0000256" key="18">
    <source>
        <dbReference type="ARBA" id="ARBA00041418"/>
    </source>
</evidence>
<dbReference type="GO" id="GO:0032153">
    <property type="term" value="C:cell division site"/>
    <property type="evidence" value="ECO:0007669"/>
    <property type="project" value="TreeGrafter"/>
</dbReference>
<dbReference type="GO" id="GO:0008955">
    <property type="term" value="F:peptidoglycan glycosyltransferase activity"/>
    <property type="evidence" value="ECO:0007669"/>
    <property type="project" value="UniProtKB-EC"/>
</dbReference>
<evidence type="ECO:0000313" key="22">
    <source>
        <dbReference type="EMBL" id="ALE51807.1"/>
    </source>
</evidence>
<feature type="transmembrane region" description="Helical" evidence="21">
    <location>
        <begin position="73"/>
        <end position="91"/>
    </location>
</feature>
<keyword evidence="11 21" id="KW-0472">Membrane</keyword>
<feature type="transmembrane region" description="Helical" evidence="21">
    <location>
        <begin position="267"/>
        <end position="291"/>
    </location>
</feature>
<evidence type="ECO:0000313" key="23">
    <source>
        <dbReference type="Proteomes" id="UP000058020"/>
    </source>
</evidence>
<dbReference type="Proteomes" id="UP000058020">
    <property type="component" value="Chromosome"/>
</dbReference>
<dbReference type="PANTHER" id="PTHR30474:SF2">
    <property type="entry name" value="PEPTIDOGLYCAN GLYCOSYLTRANSFERASE FTSW-RELATED"/>
    <property type="match status" value="1"/>
</dbReference>
<evidence type="ECO:0000256" key="12">
    <source>
        <dbReference type="ARBA" id="ARBA00023306"/>
    </source>
</evidence>
<evidence type="ECO:0000256" key="6">
    <source>
        <dbReference type="ARBA" id="ARBA00022679"/>
    </source>
</evidence>
<dbReference type="KEGG" id="tho:SP60_00160"/>
<keyword evidence="3" id="KW-1003">Cell membrane</keyword>
<evidence type="ECO:0000256" key="19">
    <source>
        <dbReference type="ARBA" id="ARBA00044770"/>
    </source>
</evidence>
<accession>A0A0M4NSK8</accession>
<keyword evidence="10 21" id="KW-1133">Transmembrane helix</keyword>
<keyword evidence="23" id="KW-1185">Reference proteome</keyword>
<evidence type="ECO:0000256" key="5">
    <source>
        <dbReference type="ARBA" id="ARBA00022676"/>
    </source>
</evidence>
<keyword evidence="7 21" id="KW-0812">Transmembrane</keyword>
<dbReference type="GO" id="GO:0051301">
    <property type="term" value="P:cell division"/>
    <property type="evidence" value="ECO:0007669"/>
    <property type="project" value="UniProtKB-KW"/>
</dbReference>
<feature type="transmembrane region" description="Helical" evidence="21">
    <location>
        <begin position="12"/>
        <end position="34"/>
    </location>
</feature>
<name>A0A0M4NSK8_9GAMM</name>
<keyword evidence="6" id="KW-0808">Transferase</keyword>
<dbReference type="OrthoDB" id="9768187at2"/>
<keyword evidence="8" id="KW-0133">Cell shape</keyword>
<evidence type="ECO:0000256" key="15">
    <source>
        <dbReference type="ARBA" id="ARBA00033270"/>
    </source>
</evidence>
<evidence type="ECO:0000256" key="13">
    <source>
        <dbReference type="ARBA" id="ARBA00023316"/>
    </source>
</evidence>
<dbReference type="InterPro" id="IPR013437">
    <property type="entry name" value="FtsW"/>
</dbReference>
<dbReference type="NCBIfam" id="TIGR02614">
    <property type="entry name" value="ftsW"/>
    <property type="match status" value="1"/>
</dbReference>
<evidence type="ECO:0000256" key="4">
    <source>
        <dbReference type="ARBA" id="ARBA00022618"/>
    </source>
</evidence>
<evidence type="ECO:0000256" key="9">
    <source>
        <dbReference type="ARBA" id="ARBA00022984"/>
    </source>
</evidence>
<sequence length="381" mass="43049">MFEKTGQLPDKPLSIAILILLLFGWILSFSASLGHFDSYSYFFKQSVYILIGLALAFTCLKIPLYFYKKYAKWFFVFTLVCLALVFLPEPIGRTVNGSTRWINFVFFKFQPSEMMKIAMILYMADFLVRQEKDVKKPWMGLIKTLIIISSADILLLLEMDLGATIIISLTALIMLFAAGVYLVQLSFVGSILVSAVGIWLYMDGLSGGVRWQRLTQFWQTDLWINESDKVYQTKQALIGIARGDWTGVGLGNGIQKYTKLPEPHTDMIFSIIGEETGIIGMLFVIFVFGFIMLKGFKIAKGALKQKRKYSSFVGFGICTWLSLQFSVNIAMNLGLMPPKGFPLPLISYGGSSMIFVLIALGILLRIDMESRCEYSKQKNYV</sequence>
<dbReference type="PATRIC" id="fig|1705394.5.peg.32"/>
<feature type="transmembrane region" description="Helical" evidence="21">
    <location>
        <begin position="312"/>
        <end position="333"/>
    </location>
</feature>
<comment type="similarity">
    <text evidence="16">Belongs to the SEDS family. FtsW subfamily.</text>
</comment>
<feature type="transmembrane region" description="Helical" evidence="21">
    <location>
        <begin position="345"/>
        <end position="366"/>
    </location>
</feature>